<evidence type="ECO:0000259" key="3">
    <source>
        <dbReference type="Pfam" id="PF13439"/>
    </source>
</evidence>
<dbReference type="AlphaFoldDB" id="A0A2S1YG30"/>
<feature type="domain" description="Glycosyltransferase subfamily 4-like N-terminal" evidence="3">
    <location>
        <begin position="15"/>
        <end position="177"/>
    </location>
</feature>
<dbReference type="RefSeq" id="WP_109190628.1">
    <property type="nucleotide sequence ID" value="NZ_CP029255.1"/>
</dbReference>
<dbReference type="GO" id="GO:0016757">
    <property type="term" value="F:glycosyltransferase activity"/>
    <property type="evidence" value="ECO:0007669"/>
    <property type="project" value="InterPro"/>
</dbReference>
<evidence type="ECO:0000313" key="5">
    <source>
        <dbReference type="Proteomes" id="UP000245250"/>
    </source>
</evidence>
<feature type="domain" description="Glycosyl transferase family 1" evidence="2">
    <location>
        <begin position="191"/>
        <end position="345"/>
    </location>
</feature>
<dbReference type="OrthoDB" id="9801609at2"/>
<dbReference type="Proteomes" id="UP000245250">
    <property type="component" value="Chromosome"/>
</dbReference>
<keyword evidence="5" id="KW-1185">Reference proteome</keyword>
<dbReference type="KEGG" id="fcr:HYN56_01790"/>
<dbReference type="GO" id="GO:0009103">
    <property type="term" value="P:lipopolysaccharide biosynthetic process"/>
    <property type="evidence" value="ECO:0007669"/>
    <property type="project" value="TreeGrafter"/>
</dbReference>
<dbReference type="InterPro" id="IPR001296">
    <property type="entry name" value="Glyco_trans_1"/>
</dbReference>
<keyword evidence="1 4" id="KW-0808">Transferase</keyword>
<reference evidence="4 5" key="1">
    <citation type="submission" date="2018-05" db="EMBL/GenBank/DDBJ databases">
        <title>Genome sequencing of Flavobacterium sp. HYN0056.</title>
        <authorList>
            <person name="Yi H."/>
            <person name="Baek C."/>
        </authorList>
    </citation>
    <scope>NUCLEOTIDE SEQUENCE [LARGE SCALE GENOMIC DNA]</scope>
    <source>
        <strain evidence="4 5">HYN0056</strain>
    </source>
</reference>
<accession>A0A2S1YG30</accession>
<proteinExistence type="predicted"/>
<sequence>MKIQFDHQIFSQQQYGGISRYFFELISRFDGIENSYNVATYFSNNAYYNKDIDSNLKSFFPNSKFKGKKRIVTYLNEIKSLRTIQKGVFDVFHPTYYDDYFLDKIKGKPLVVTFYDMIHEKFSNQFEDMKADTKIYNQKKLLLEHASKVISISETTKNDIIELFDVDPAKIDVVYLGNSLTVGEKELTRLVNDDYILFVGNRGIYKNFDFFITAIAPLLIDANLKLICAGGGDFSSREIILIQSLKLENRVFFKKISNDNVLANYYTHALFFCFPSLYEGFGIPVLESFACGCPALLSNGGSLPEIGGDAALYFDPTNGESLRKSAEELINNHVLRQKLKEKGLKRLEQFSWDNTFLETLEVYKSVI</sequence>
<dbReference type="Gene3D" id="3.40.50.2000">
    <property type="entry name" value="Glycogen Phosphorylase B"/>
    <property type="match status" value="2"/>
</dbReference>
<dbReference type="CDD" id="cd03809">
    <property type="entry name" value="GT4_MtfB-like"/>
    <property type="match status" value="1"/>
</dbReference>
<dbReference type="Pfam" id="PF00534">
    <property type="entry name" value="Glycos_transf_1"/>
    <property type="match status" value="1"/>
</dbReference>
<evidence type="ECO:0000256" key="1">
    <source>
        <dbReference type="ARBA" id="ARBA00022679"/>
    </source>
</evidence>
<dbReference type="EMBL" id="CP029255">
    <property type="protein sequence ID" value="AWK03014.1"/>
    <property type="molecule type" value="Genomic_DNA"/>
</dbReference>
<dbReference type="InterPro" id="IPR028098">
    <property type="entry name" value="Glyco_trans_4-like_N"/>
</dbReference>
<dbReference type="SUPFAM" id="SSF53756">
    <property type="entry name" value="UDP-Glycosyltransferase/glycogen phosphorylase"/>
    <property type="match status" value="1"/>
</dbReference>
<evidence type="ECO:0000259" key="2">
    <source>
        <dbReference type="Pfam" id="PF00534"/>
    </source>
</evidence>
<gene>
    <name evidence="4" type="ORF">HYN56_01790</name>
</gene>
<organism evidence="4 5">
    <name type="scientific">Flavobacterium crocinum</name>
    <dbReference type="NCBI Taxonomy" id="2183896"/>
    <lineage>
        <taxon>Bacteria</taxon>
        <taxon>Pseudomonadati</taxon>
        <taxon>Bacteroidota</taxon>
        <taxon>Flavobacteriia</taxon>
        <taxon>Flavobacteriales</taxon>
        <taxon>Flavobacteriaceae</taxon>
        <taxon>Flavobacterium</taxon>
    </lineage>
</organism>
<dbReference type="PANTHER" id="PTHR46401:SF2">
    <property type="entry name" value="GLYCOSYLTRANSFERASE WBBK-RELATED"/>
    <property type="match status" value="1"/>
</dbReference>
<evidence type="ECO:0000313" key="4">
    <source>
        <dbReference type="EMBL" id="AWK03014.1"/>
    </source>
</evidence>
<dbReference type="Pfam" id="PF13439">
    <property type="entry name" value="Glyco_transf_4"/>
    <property type="match status" value="1"/>
</dbReference>
<dbReference type="PANTHER" id="PTHR46401">
    <property type="entry name" value="GLYCOSYLTRANSFERASE WBBK-RELATED"/>
    <property type="match status" value="1"/>
</dbReference>
<name>A0A2S1YG30_9FLAO</name>
<protein>
    <submittedName>
        <fullName evidence="4">Glycosyltransferase family 1 protein</fullName>
    </submittedName>
</protein>